<accession>A0A1J7IX03</accession>
<dbReference type="EMBL" id="KV875168">
    <property type="protein sequence ID" value="OIW22112.1"/>
    <property type="molecule type" value="Genomic_DNA"/>
</dbReference>
<evidence type="ECO:0000313" key="3">
    <source>
        <dbReference type="Proteomes" id="UP000182658"/>
    </source>
</evidence>
<name>A0A1J7IX03_9PEZI</name>
<organism evidence="2 3">
    <name type="scientific">Coniochaeta ligniaria NRRL 30616</name>
    <dbReference type="NCBI Taxonomy" id="1408157"/>
    <lineage>
        <taxon>Eukaryota</taxon>
        <taxon>Fungi</taxon>
        <taxon>Dikarya</taxon>
        <taxon>Ascomycota</taxon>
        <taxon>Pezizomycotina</taxon>
        <taxon>Sordariomycetes</taxon>
        <taxon>Sordariomycetidae</taxon>
        <taxon>Coniochaetales</taxon>
        <taxon>Coniochaetaceae</taxon>
        <taxon>Coniochaeta</taxon>
    </lineage>
</organism>
<dbReference type="InParanoid" id="A0A1J7IX03"/>
<keyword evidence="3" id="KW-1185">Reference proteome</keyword>
<sequence length="111" mass="12425">MNTTGTKIKPHLPSVPNPPQKQKPKEKSTYPLPPNPLPNPPPQNRPIPPPPLHRRLLPLPFFSPSSRPQNPLPHKHINPLPHPPHKTPRHSDKHLRSVEVSGLEYVGGAEE</sequence>
<dbReference type="AlphaFoldDB" id="A0A1J7IX03"/>
<protein>
    <submittedName>
        <fullName evidence="2">Uncharacterized protein</fullName>
    </submittedName>
</protein>
<feature type="compositionally biased region" description="Pro residues" evidence="1">
    <location>
        <begin position="31"/>
        <end position="51"/>
    </location>
</feature>
<feature type="compositionally biased region" description="Low complexity" evidence="1">
    <location>
        <begin position="57"/>
        <end position="68"/>
    </location>
</feature>
<gene>
    <name evidence="2" type="ORF">CONLIGDRAFT_638579</name>
</gene>
<dbReference type="Proteomes" id="UP000182658">
    <property type="component" value="Unassembled WGS sequence"/>
</dbReference>
<reference evidence="2 3" key="1">
    <citation type="submission" date="2016-10" db="EMBL/GenBank/DDBJ databases">
        <title>Draft genome sequence of Coniochaeta ligniaria NRRL30616, a lignocellulolytic fungus for bioabatement of inhibitors in plant biomass hydrolysates.</title>
        <authorList>
            <consortium name="DOE Joint Genome Institute"/>
            <person name="Jimenez D.J."/>
            <person name="Hector R.E."/>
            <person name="Riley R."/>
            <person name="Sun H."/>
            <person name="Grigoriev I.V."/>
            <person name="Van Elsas J.D."/>
            <person name="Nichols N.N."/>
        </authorList>
    </citation>
    <scope>NUCLEOTIDE SEQUENCE [LARGE SCALE GENOMIC DNA]</scope>
    <source>
        <strain evidence="2 3">NRRL 30616</strain>
    </source>
</reference>
<evidence type="ECO:0000313" key="2">
    <source>
        <dbReference type="EMBL" id="OIW22112.1"/>
    </source>
</evidence>
<evidence type="ECO:0000256" key="1">
    <source>
        <dbReference type="SAM" id="MobiDB-lite"/>
    </source>
</evidence>
<feature type="compositionally biased region" description="Basic residues" evidence="1">
    <location>
        <begin position="73"/>
        <end position="93"/>
    </location>
</feature>
<feature type="region of interest" description="Disordered" evidence="1">
    <location>
        <begin position="1"/>
        <end position="97"/>
    </location>
</feature>
<proteinExistence type="predicted"/>